<organism evidence="4 5">
    <name type="scientific">Rickenella mellea</name>
    <dbReference type="NCBI Taxonomy" id="50990"/>
    <lineage>
        <taxon>Eukaryota</taxon>
        <taxon>Fungi</taxon>
        <taxon>Dikarya</taxon>
        <taxon>Basidiomycota</taxon>
        <taxon>Agaricomycotina</taxon>
        <taxon>Agaricomycetes</taxon>
        <taxon>Hymenochaetales</taxon>
        <taxon>Rickenellaceae</taxon>
        <taxon>Rickenella</taxon>
    </lineage>
</organism>
<dbReference type="InterPro" id="IPR051726">
    <property type="entry name" value="Chitin_Synth_Reg"/>
</dbReference>
<dbReference type="PROSITE" id="PS50005">
    <property type="entry name" value="TPR"/>
    <property type="match status" value="1"/>
</dbReference>
<accession>A0A4Y7PLA0</accession>
<dbReference type="InterPro" id="IPR006597">
    <property type="entry name" value="Sel1-like"/>
</dbReference>
<protein>
    <submittedName>
        <fullName evidence="4">HCP-like protein</fullName>
    </submittedName>
</protein>
<dbReference type="Gene3D" id="1.25.40.10">
    <property type="entry name" value="Tetratricopeptide repeat domain"/>
    <property type="match status" value="2"/>
</dbReference>
<keyword evidence="2" id="KW-0802">TPR repeat</keyword>
<keyword evidence="5" id="KW-1185">Reference proteome</keyword>
<dbReference type="OrthoDB" id="272077at2759"/>
<evidence type="ECO:0000256" key="1">
    <source>
        <dbReference type="ARBA" id="ARBA00022737"/>
    </source>
</evidence>
<feature type="compositionally biased region" description="Polar residues" evidence="3">
    <location>
        <begin position="1"/>
        <end position="16"/>
    </location>
</feature>
<feature type="repeat" description="TPR" evidence="2">
    <location>
        <begin position="187"/>
        <end position="220"/>
    </location>
</feature>
<dbReference type="VEuPathDB" id="FungiDB:BD410DRAFT_777982"/>
<name>A0A4Y7PLA0_9AGAM</name>
<feature type="region of interest" description="Disordered" evidence="3">
    <location>
        <begin position="584"/>
        <end position="614"/>
    </location>
</feature>
<dbReference type="EMBL" id="ML170270">
    <property type="protein sequence ID" value="TDL15592.1"/>
    <property type="molecule type" value="Genomic_DNA"/>
</dbReference>
<dbReference type="STRING" id="50990.A0A4Y7PLA0"/>
<sequence length="746" mass="81561">MDTKQAIGSTVKNQPTGLDGEEIPAPETERLAFDRELARQTAQLTVPLSSVGSLQNSLPAIQAIPMDSNLSPVVKWCKDVLALVNRISASNVPPKDDSRTMSLDPFTGPVKISDHALSRLVDVAVTSILRISSIAESGTISVSPVAVAEAFFLRATLEASGAFPQLINHDPRKSFRDFENAVLSGYHEAWFNLGRAYEAVEDIERAKDCFQNGTNFDVESCLYRMGMAHLLGQLGLPSSSTVAIPLLHRAALLATVDVPQPAYVYGLLLRKEFSQIEVPISAFAPLIPPTSTPTLEARKHIERAAFLNFAPAQYKLGHAYQFAEPPFPFEPMLSVHYYSLASQQGKSEADMALSNWLLCGAEGCFEKDEALAYTFAEKAARKGMASAEYAIGYYHESGVGCVKDVTTAMVWYRKSAANGNTDAGERLHALLKLSPRTLSRREREAINETAFTRKGTETQQSNVQVYLPPEGDEENRQSLPHDKTLLEYSTPWSQAVVTNTSAAHIEQRTRFSPSSPSGNLDLRGSQNRHFHAEHDPAAAPRSSAPPLKGGPSQQSFPVYIERQEVIRKKGGIFRFLPSLKPQEVSQLHGSVSGEEDGPSSAPAASTEPPSRPNGVTQLALTIQQPIVIPPTPTSAQSNPLSFFKLFSKRNRRVSIASLEACDGDAGGNGGGSTRSSISSSSFGSNGRPLPPFRDPNEAMRAWISDVESTVYHRNGRRRRPGVTFDVAYDEIPTKERRQTRDWRTVN</sequence>
<dbReference type="InterPro" id="IPR019734">
    <property type="entry name" value="TPR_rpt"/>
</dbReference>
<dbReference type="AlphaFoldDB" id="A0A4Y7PLA0"/>
<feature type="region of interest" description="Disordered" evidence="3">
    <location>
        <begin position="660"/>
        <end position="695"/>
    </location>
</feature>
<feature type="region of interest" description="Disordered" evidence="3">
    <location>
        <begin position="505"/>
        <end position="554"/>
    </location>
</feature>
<feature type="compositionally biased region" description="Low complexity" evidence="3">
    <location>
        <begin position="537"/>
        <end position="546"/>
    </location>
</feature>
<proteinExistence type="predicted"/>
<dbReference type="SMART" id="SM00671">
    <property type="entry name" value="SEL1"/>
    <property type="match status" value="5"/>
</dbReference>
<dbReference type="SUPFAM" id="SSF81901">
    <property type="entry name" value="HCP-like"/>
    <property type="match status" value="2"/>
</dbReference>
<feature type="compositionally biased region" description="Low complexity" evidence="3">
    <location>
        <begin position="598"/>
        <end position="608"/>
    </location>
</feature>
<feature type="region of interest" description="Disordered" evidence="3">
    <location>
        <begin position="1"/>
        <end position="23"/>
    </location>
</feature>
<evidence type="ECO:0000256" key="3">
    <source>
        <dbReference type="SAM" id="MobiDB-lite"/>
    </source>
</evidence>
<feature type="compositionally biased region" description="Low complexity" evidence="3">
    <location>
        <begin position="673"/>
        <end position="686"/>
    </location>
</feature>
<gene>
    <name evidence="4" type="ORF">BD410DRAFT_777982</name>
</gene>
<dbReference type="PANTHER" id="PTHR46430:SF2">
    <property type="entry name" value="CHITIN SYNTHASE REGULATORY FACTOR 4"/>
    <property type="match status" value="1"/>
</dbReference>
<dbReference type="InterPro" id="IPR011990">
    <property type="entry name" value="TPR-like_helical_dom_sf"/>
</dbReference>
<evidence type="ECO:0000313" key="4">
    <source>
        <dbReference type="EMBL" id="TDL15592.1"/>
    </source>
</evidence>
<dbReference type="Pfam" id="PF08238">
    <property type="entry name" value="Sel1"/>
    <property type="match status" value="4"/>
</dbReference>
<reference evidence="4 5" key="1">
    <citation type="submission" date="2018-06" db="EMBL/GenBank/DDBJ databases">
        <title>A transcriptomic atlas of mushroom development highlights an independent origin of complex multicellularity.</title>
        <authorList>
            <consortium name="DOE Joint Genome Institute"/>
            <person name="Krizsan K."/>
            <person name="Almasi E."/>
            <person name="Merenyi Z."/>
            <person name="Sahu N."/>
            <person name="Viragh M."/>
            <person name="Koszo T."/>
            <person name="Mondo S."/>
            <person name="Kiss B."/>
            <person name="Balint B."/>
            <person name="Kues U."/>
            <person name="Barry K."/>
            <person name="Hegedus J.C."/>
            <person name="Henrissat B."/>
            <person name="Johnson J."/>
            <person name="Lipzen A."/>
            <person name="Ohm R."/>
            <person name="Nagy I."/>
            <person name="Pangilinan J."/>
            <person name="Yan J."/>
            <person name="Xiong Y."/>
            <person name="Grigoriev I.V."/>
            <person name="Hibbett D.S."/>
            <person name="Nagy L.G."/>
        </authorList>
    </citation>
    <scope>NUCLEOTIDE SEQUENCE [LARGE SCALE GENOMIC DNA]</scope>
    <source>
        <strain evidence="4 5">SZMC22713</strain>
    </source>
</reference>
<evidence type="ECO:0000313" key="5">
    <source>
        <dbReference type="Proteomes" id="UP000294933"/>
    </source>
</evidence>
<dbReference type="Proteomes" id="UP000294933">
    <property type="component" value="Unassembled WGS sequence"/>
</dbReference>
<dbReference type="PANTHER" id="PTHR46430">
    <property type="entry name" value="PROTEIN SKT5-RELATED"/>
    <property type="match status" value="1"/>
</dbReference>
<evidence type="ECO:0000256" key="2">
    <source>
        <dbReference type="PROSITE-ProRule" id="PRU00339"/>
    </source>
</evidence>
<keyword evidence="1" id="KW-0677">Repeat</keyword>